<reference evidence="1 2" key="1">
    <citation type="submission" date="2020-09" db="EMBL/GenBank/DDBJ databases">
        <title>Genome seq and assembly of Chryseobacterium sp.</title>
        <authorList>
            <person name="Chhetri G."/>
        </authorList>
    </citation>
    <scope>NUCLEOTIDE SEQUENCE [LARGE SCALE GENOMIC DNA]</scope>
    <source>
        <strain evidence="1 2">GCR10</strain>
    </source>
</reference>
<keyword evidence="2" id="KW-1185">Reference proteome</keyword>
<protein>
    <recommendedName>
        <fullName evidence="3">Glycosyl transferase</fullName>
    </recommendedName>
</protein>
<dbReference type="EMBL" id="JACYFS010000005">
    <property type="protein sequence ID" value="MBD8083734.1"/>
    <property type="molecule type" value="Genomic_DNA"/>
</dbReference>
<evidence type="ECO:0000313" key="1">
    <source>
        <dbReference type="EMBL" id="MBD8083734.1"/>
    </source>
</evidence>
<evidence type="ECO:0008006" key="3">
    <source>
        <dbReference type="Google" id="ProtNLM"/>
    </source>
</evidence>
<sequence>MINKKNIIKVGYLLSYDYAYIFTSLQEIYNEVDSIVISYDAKNKTWAGNDVFIPQSFFSDIKKLDVDNKIIFYEDHFYIAGMQPMELETRQRNMMAEKLGLDGWHIQIDGDEYAYDFSKLSDFLRQNKFLLKNPENKPFNFQVNFVTLFKRDEKGFYVITPFEEKCMLITNYPKYDYARLTNKGRTLPLDFYLIHQSWARDENEIVEKINNWGHKNDFDTTSFLELWKGLNAENYKDFKNFHPLDAPQWKEISFFPAKNISEFITLFSKEYPQKKLQLDLSFTKKFKLKLKNLF</sequence>
<organism evidence="1 2">
    <name type="scientific">Chryseobacterium caseinilyticum</name>
    <dbReference type="NCBI Taxonomy" id="2771428"/>
    <lineage>
        <taxon>Bacteria</taxon>
        <taxon>Pseudomonadati</taxon>
        <taxon>Bacteroidota</taxon>
        <taxon>Flavobacteriia</taxon>
        <taxon>Flavobacteriales</taxon>
        <taxon>Weeksellaceae</taxon>
        <taxon>Chryseobacterium group</taxon>
        <taxon>Chryseobacterium</taxon>
    </lineage>
</organism>
<gene>
    <name evidence="1" type="ORF">IC610_15040</name>
</gene>
<proteinExistence type="predicted"/>
<accession>A0ABR8ZEL5</accession>
<comment type="caution">
    <text evidence="1">The sequence shown here is derived from an EMBL/GenBank/DDBJ whole genome shotgun (WGS) entry which is preliminary data.</text>
</comment>
<dbReference type="RefSeq" id="WP_191737593.1">
    <property type="nucleotide sequence ID" value="NZ_JACYFS010000005.1"/>
</dbReference>
<evidence type="ECO:0000313" key="2">
    <source>
        <dbReference type="Proteomes" id="UP000637299"/>
    </source>
</evidence>
<dbReference type="Proteomes" id="UP000637299">
    <property type="component" value="Unassembled WGS sequence"/>
</dbReference>
<name>A0ABR8ZEL5_9FLAO</name>